<keyword evidence="2" id="KW-0732">Signal</keyword>
<dbReference type="Proteomes" id="UP000003789">
    <property type="component" value="Unassembled WGS sequence"/>
</dbReference>
<evidence type="ECO:0000313" key="4">
    <source>
        <dbReference type="Proteomes" id="UP000003789"/>
    </source>
</evidence>
<evidence type="ECO:0000313" key="3">
    <source>
        <dbReference type="EMBL" id="EAS43797.1"/>
    </source>
</evidence>
<reference evidence="3 4" key="1">
    <citation type="submission" date="2006-03" db="EMBL/GenBank/DDBJ databases">
        <authorList>
            <person name="Bartlett D.H."/>
            <person name="Valle G."/>
            <person name="Lauro F.M."/>
            <person name="Vezzi A."/>
            <person name="Simonato F."/>
            <person name="Eloe E."/>
            <person name="Vitulo N."/>
            <person name="Stratton T.K."/>
            <person name="D'angelo M."/>
            <person name="Ferriera S."/>
            <person name="Johnson J."/>
            <person name="Kravitz S."/>
            <person name="Beeson K."/>
            <person name="Sutton G."/>
            <person name="Rogers Y."/>
            <person name="Friedman R."/>
            <person name="Frazier M."/>
            <person name="Venter J.C."/>
        </authorList>
    </citation>
    <scope>NUCLEOTIDE SEQUENCE [LARGE SCALE GENOMIC DNA]</scope>
    <source>
        <strain evidence="3 4">3TCK</strain>
    </source>
</reference>
<dbReference type="PROSITE" id="PS51257">
    <property type="entry name" value="PROKAR_LIPOPROTEIN"/>
    <property type="match status" value="1"/>
</dbReference>
<evidence type="ECO:0000256" key="2">
    <source>
        <dbReference type="SAM" id="SignalP"/>
    </source>
</evidence>
<sequence>MKKEFRIAVIAAVITLSGCASDLDTTANVDPQTNQEQLQDKINAFKTEINDAEIALKAAEAKNLTWFATRQITDAKAALKEAKEYFLEYKSDSSKMNNSIGLFTSTTYLQATTESLDTFTDNLNKAKSIYVETVTVLEDALNYRKQLEKIDAKKHYPKTAQQLERQLKTLVDYVANDNKDRAIKSQPELVRKQHNLEVRTITKIYLADNQKELQRQKKAGVAQHAPKTLLHAEAKLKASETFIATEPRAISSITQKAEETRFELAHSQLIATAVQNLKAMPDKDYERHILSYEHILTDISAALDSGDVRDQPVLQQGKHVIAYIKANQESQNDLIAALKSQLAEAVMVQEATMLASTKAEEVKTAAVIEAPATEIVEAEAIAETPATETVKAEAIAESPATETVEAKAIAEPPATEIVKDKTAA</sequence>
<proteinExistence type="predicted"/>
<keyword evidence="1" id="KW-0175">Coiled coil</keyword>
<gene>
    <name evidence="3" type="ORF">P3TCK_15864</name>
</gene>
<feature type="coiled-coil region" evidence="1">
    <location>
        <begin position="35"/>
        <end position="62"/>
    </location>
</feature>
<dbReference type="HOGENOM" id="CLU_053326_0_0_6"/>
<dbReference type="OrthoDB" id="6099999at2"/>
<organism evidence="3 4">
    <name type="scientific">Photobacterium profundum 3TCK</name>
    <dbReference type="NCBI Taxonomy" id="314280"/>
    <lineage>
        <taxon>Bacteria</taxon>
        <taxon>Pseudomonadati</taxon>
        <taxon>Pseudomonadota</taxon>
        <taxon>Gammaproteobacteria</taxon>
        <taxon>Vibrionales</taxon>
        <taxon>Vibrionaceae</taxon>
        <taxon>Photobacterium</taxon>
    </lineage>
</organism>
<dbReference type="AlphaFoldDB" id="Q1Z5T5"/>
<protein>
    <submittedName>
        <fullName evidence="3">Uncharacterized protein</fullName>
    </submittedName>
</protein>
<evidence type="ECO:0000256" key="1">
    <source>
        <dbReference type="SAM" id="Coils"/>
    </source>
</evidence>
<name>Q1Z5T5_9GAMM</name>
<accession>Q1Z5T5</accession>
<feature type="chain" id="PRO_5004198167" evidence="2">
    <location>
        <begin position="23"/>
        <end position="424"/>
    </location>
</feature>
<comment type="caution">
    <text evidence="3">The sequence shown here is derived from an EMBL/GenBank/DDBJ whole genome shotgun (WGS) entry which is preliminary data.</text>
</comment>
<dbReference type="EMBL" id="AAPH01000008">
    <property type="protein sequence ID" value="EAS43797.1"/>
    <property type="molecule type" value="Genomic_DNA"/>
</dbReference>
<feature type="signal peptide" evidence="2">
    <location>
        <begin position="1"/>
        <end position="22"/>
    </location>
</feature>
<dbReference type="RefSeq" id="WP_006231070.1">
    <property type="nucleotide sequence ID" value="NZ_CH724135.1"/>
</dbReference>